<evidence type="ECO:0000313" key="2">
    <source>
        <dbReference type="Proteomes" id="UP001297581"/>
    </source>
</evidence>
<dbReference type="AlphaFoldDB" id="A0AAJ1BJ35"/>
<evidence type="ECO:0000313" key="1">
    <source>
        <dbReference type="EMBL" id="MCH4295621.1"/>
    </source>
</evidence>
<proteinExistence type="predicted"/>
<dbReference type="EMBL" id="JAKUDL010000005">
    <property type="protein sequence ID" value="MCH4295621.1"/>
    <property type="molecule type" value="Genomic_DNA"/>
</dbReference>
<reference evidence="1 2" key="1">
    <citation type="submission" date="2022-02" db="EMBL/GenBank/DDBJ databases">
        <title>The genome sequence of Shewanella sp. 3B26.</title>
        <authorList>
            <person name="Du J."/>
        </authorList>
    </citation>
    <scope>NUCLEOTIDE SEQUENCE [LARGE SCALE GENOMIC DNA]</scope>
    <source>
        <strain evidence="1 2">3B26</strain>
    </source>
</reference>
<organism evidence="1 2">
    <name type="scientific">Shewanella zhuhaiensis</name>
    <dbReference type="NCBI Taxonomy" id="2919576"/>
    <lineage>
        <taxon>Bacteria</taxon>
        <taxon>Pseudomonadati</taxon>
        <taxon>Pseudomonadota</taxon>
        <taxon>Gammaproteobacteria</taxon>
        <taxon>Alteromonadales</taxon>
        <taxon>Shewanellaceae</taxon>
        <taxon>Shewanella</taxon>
    </lineage>
</organism>
<sequence>MSRNKLAEAKHLLEQPMTLGNLKRFQVLCQGMDAETDAVRELREPLKARVAEDEELFFTALEQGLL</sequence>
<gene>
    <name evidence="1" type="ORF">MJ923_15035</name>
</gene>
<dbReference type="RefSeq" id="WP_240591802.1">
    <property type="nucleotide sequence ID" value="NZ_JAKUDL010000005.1"/>
</dbReference>
<dbReference type="Proteomes" id="UP001297581">
    <property type="component" value="Unassembled WGS sequence"/>
</dbReference>
<keyword evidence="2" id="KW-1185">Reference proteome</keyword>
<protein>
    <submittedName>
        <fullName evidence="1">Uncharacterized protein</fullName>
    </submittedName>
</protein>
<comment type="caution">
    <text evidence="1">The sequence shown here is derived from an EMBL/GenBank/DDBJ whole genome shotgun (WGS) entry which is preliminary data.</text>
</comment>
<accession>A0AAJ1BJ35</accession>
<name>A0AAJ1BJ35_9GAMM</name>